<evidence type="ECO:0000256" key="4">
    <source>
        <dbReference type="ARBA" id="ARBA00022777"/>
    </source>
</evidence>
<dbReference type="InterPro" id="IPR036890">
    <property type="entry name" value="HATPase_C_sf"/>
</dbReference>
<dbReference type="PANTHER" id="PTHR43711:SF26">
    <property type="entry name" value="SENSOR HISTIDINE KINASE RCSC"/>
    <property type="match status" value="1"/>
</dbReference>
<feature type="domain" description="Histidine kinase" evidence="7">
    <location>
        <begin position="113"/>
        <end position="330"/>
    </location>
</feature>
<dbReference type="EC" id="2.7.13.3" evidence="2"/>
<protein>
    <recommendedName>
        <fullName evidence="2">histidine kinase</fullName>
        <ecNumber evidence="2">2.7.13.3</ecNumber>
    </recommendedName>
</protein>
<comment type="caution">
    <text evidence="8">The sequence shown here is derived from an EMBL/GenBank/DDBJ whole genome shotgun (WGS) entry which is preliminary data.</text>
</comment>
<keyword evidence="9" id="KW-1185">Reference proteome</keyword>
<dbReference type="SMART" id="SM00387">
    <property type="entry name" value="HATPase_c"/>
    <property type="match status" value="1"/>
</dbReference>
<evidence type="ECO:0000256" key="2">
    <source>
        <dbReference type="ARBA" id="ARBA00012438"/>
    </source>
</evidence>
<dbReference type="RefSeq" id="WP_121624246.1">
    <property type="nucleotide sequence ID" value="NZ_JACIIW010000005.1"/>
</dbReference>
<dbReference type="SUPFAM" id="SSF47384">
    <property type="entry name" value="Homodimeric domain of signal transducing histidine kinase"/>
    <property type="match status" value="1"/>
</dbReference>
<organism evidence="8 9">
    <name type="scientific">Xanthobacter tagetidis</name>
    <dbReference type="NCBI Taxonomy" id="60216"/>
    <lineage>
        <taxon>Bacteria</taxon>
        <taxon>Pseudomonadati</taxon>
        <taxon>Pseudomonadota</taxon>
        <taxon>Alphaproteobacteria</taxon>
        <taxon>Hyphomicrobiales</taxon>
        <taxon>Xanthobacteraceae</taxon>
        <taxon>Xanthobacter</taxon>
    </lineage>
</organism>
<evidence type="ECO:0000256" key="6">
    <source>
        <dbReference type="SAM" id="Phobius"/>
    </source>
</evidence>
<keyword evidence="6" id="KW-0472">Membrane</keyword>
<dbReference type="CDD" id="cd00075">
    <property type="entry name" value="HATPase"/>
    <property type="match status" value="1"/>
</dbReference>
<evidence type="ECO:0000256" key="5">
    <source>
        <dbReference type="ARBA" id="ARBA00023012"/>
    </source>
</evidence>
<keyword evidence="4 8" id="KW-0418">Kinase</keyword>
<dbReference type="InterPro" id="IPR003661">
    <property type="entry name" value="HisK_dim/P_dom"/>
</dbReference>
<proteinExistence type="predicted"/>
<sequence length="344" mass="35627">MRGTQQRPDGGPAQGPVAPARRSAAGTAFLAVAGLFLVLTLLIAAGTVLGAAVLGALALLGAGIAVGAYGARRLGGNPSAQREAELAARLAAAEAASRRAEAESEAKSRFLAEMSHELRTPLNTVMGFSEMMAQEVLGPHRIPAYGGYARDILASARHLLALADDLLDLARIESGHRVLLETSVRLDLLARETLAMMAPEAKRRGLSLHADGAPLRLWADERALKQMLLNLMGNAVKFTPAGGEVRLVFGLHDGVPVIRVEDTGRGLAERELPLDDARHRESRVDLSSGRGAGLGLAIVEGLAALHGGSLALTRRAGGGTRASLVLPAGRVLAPEPPAVTGAAA</sequence>
<dbReference type="EMBL" id="RCTF01000013">
    <property type="protein sequence ID" value="RLP76215.1"/>
    <property type="molecule type" value="Genomic_DNA"/>
</dbReference>
<dbReference type="OrthoDB" id="9813151at2"/>
<reference evidence="8 9" key="1">
    <citation type="submission" date="2018-10" db="EMBL/GenBank/DDBJ databases">
        <title>Xanthobacter tagetidis genome sequencing and assembly.</title>
        <authorList>
            <person name="Maclea K.S."/>
            <person name="Goen A.E."/>
            <person name="Fatima S.A."/>
        </authorList>
    </citation>
    <scope>NUCLEOTIDE SEQUENCE [LARGE SCALE GENOMIC DNA]</scope>
    <source>
        <strain evidence="8 9">ATCC 700314</strain>
    </source>
</reference>
<dbReference type="Proteomes" id="UP000269692">
    <property type="component" value="Unassembled WGS sequence"/>
</dbReference>
<evidence type="ECO:0000259" key="7">
    <source>
        <dbReference type="PROSITE" id="PS50109"/>
    </source>
</evidence>
<keyword evidence="5" id="KW-0902">Two-component regulatory system</keyword>
<dbReference type="SUPFAM" id="SSF55874">
    <property type="entry name" value="ATPase domain of HSP90 chaperone/DNA topoisomerase II/histidine kinase"/>
    <property type="match status" value="1"/>
</dbReference>
<gene>
    <name evidence="8" type="ORF">D9R14_15475</name>
</gene>
<evidence type="ECO:0000313" key="9">
    <source>
        <dbReference type="Proteomes" id="UP000269692"/>
    </source>
</evidence>
<dbReference type="InterPro" id="IPR003594">
    <property type="entry name" value="HATPase_dom"/>
</dbReference>
<feature type="transmembrane region" description="Helical" evidence="6">
    <location>
        <begin position="51"/>
        <end position="71"/>
    </location>
</feature>
<dbReference type="InterPro" id="IPR050736">
    <property type="entry name" value="Sensor_HK_Regulatory"/>
</dbReference>
<dbReference type="Pfam" id="PF02518">
    <property type="entry name" value="HATPase_c"/>
    <property type="match status" value="1"/>
</dbReference>
<evidence type="ECO:0000256" key="1">
    <source>
        <dbReference type="ARBA" id="ARBA00000085"/>
    </source>
</evidence>
<keyword evidence="6" id="KW-1133">Transmembrane helix</keyword>
<dbReference type="PANTHER" id="PTHR43711">
    <property type="entry name" value="TWO-COMPONENT HISTIDINE KINASE"/>
    <property type="match status" value="1"/>
</dbReference>
<dbReference type="Gene3D" id="3.30.565.10">
    <property type="entry name" value="Histidine kinase-like ATPase, C-terminal domain"/>
    <property type="match status" value="1"/>
</dbReference>
<name>A0A3L7A803_9HYPH</name>
<dbReference type="Pfam" id="PF00512">
    <property type="entry name" value="HisKA"/>
    <property type="match status" value="1"/>
</dbReference>
<comment type="catalytic activity">
    <reaction evidence="1">
        <text>ATP + protein L-histidine = ADP + protein N-phospho-L-histidine.</text>
        <dbReference type="EC" id="2.7.13.3"/>
    </reaction>
</comment>
<evidence type="ECO:0000313" key="8">
    <source>
        <dbReference type="EMBL" id="RLP76215.1"/>
    </source>
</evidence>
<dbReference type="AlphaFoldDB" id="A0A3L7A803"/>
<dbReference type="PROSITE" id="PS50109">
    <property type="entry name" value="HIS_KIN"/>
    <property type="match status" value="1"/>
</dbReference>
<evidence type="ECO:0000256" key="3">
    <source>
        <dbReference type="ARBA" id="ARBA00022679"/>
    </source>
</evidence>
<dbReference type="CDD" id="cd00082">
    <property type="entry name" value="HisKA"/>
    <property type="match status" value="1"/>
</dbReference>
<accession>A0A3L7A803</accession>
<keyword evidence="6" id="KW-0812">Transmembrane</keyword>
<dbReference type="InterPro" id="IPR036097">
    <property type="entry name" value="HisK_dim/P_sf"/>
</dbReference>
<feature type="transmembrane region" description="Helical" evidence="6">
    <location>
        <begin position="24"/>
        <end position="45"/>
    </location>
</feature>
<dbReference type="InterPro" id="IPR005467">
    <property type="entry name" value="His_kinase_dom"/>
</dbReference>
<dbReference type="Gene3D" id="1.10.287.130">
    <property type="match status" value="1"/>
</dbReference>
<dbReference type="SMART" id="SM00388">
    <property type="entry name" value="HisKA"/>
    <property type="match status" value="1"/>
</dbReference>
<dbReference type="GO" id="GO:0000155">
    <property type="term" value="F:phosphorelay sensor kinase activity"/>
    <property type="evidence" value="ECO:0007669"/>
    <property type="project" value="InterPro"/>
</dbReference>
<keyword evidence="3" id="KW-0808">Transferase</keyword>